<dbReference type="SUPFAM" id="SSF55797">
    <property type="entry name" value="PR-1-like"/>
    <property type="match status" value="1"/>
</dbReference>
<reference evidence="2 3" key="1">
    <citation type="journal article" date="2015" name="Stand. Genomic Sci.">
        <title>Genomic Encyclopedia of Bacterial and Archaeal Type Strains, Phase III: the genomes of soil and plant-associated and newly described type strains.</title>
        <authorList>
            <person name="Whitman W.B."/>
            <person name="Woyke T."/>
            <person name="Klenk H.P."/>
            <person name="Zhou Y."/>
            <person name="Lilburn T.G."/>
            <person name="Beck B.J."/>
            <person name="De Vos P."/>
            <person name="Vandamme P."/>
            <person name="Eisen J.A."/>
            <person name="Garrity G."/>
            <person name="Hugenholtz P."/>
            <person name="Kyrpides N.C."/>
        </authorList>
    </citation>
    <scope>NUCLEOTIDE SEQUENCE [LARGE SCALE GENOMIC DNA]</scope>
    <source>
        <strain evidence="2 3">VKM Ac-2541</strain>
    </source>
</reference>
<dbReference type="AlphaFoldDB" id="A0A4R2IJ71"/>
<dbReference type="Proteomes" id="UP000295573">
    <property type="component" value="Unassembled WGS sequence"/>
</dbReference>
<dbReference type="EMBL" id="SLWR01000011">
    <property type="protein sequence ID" value="TCO43879.1"/>
    <property type="molecule type" value="Genomic_DNA"/>
</dbReference>
<feature type="region of interest" description="Disordered" evidence="1">
    <location>
        <begin position="30"/>
        <end position="127"/>
    </location>
</feature>
<name>A0A4R2IJ71_9ACTN</name>
<protein>
    <recommendedName>
        <fullName evidence="4">SCP domain-containing protein</fullName>
    </recommendedName>
</protein>
<evidence type="ECO:0000313" key="3">
    <source>
        <dbReference type="Proteomes" id="UP000295573"/>
    </source>
</evidence>
<feature type="compositionally biased region" description="Basic and acidic residues" evidence="1">
    <location>
        <begin position="159"/>
        <end position="170"/>
    </location>
</feature>
<sequence length="250" mass="26066">MVITPISWILLHEPQNDTADASLPMVTRTDDTYVTPTTKPVVNTPKPKTPTPSATPTTTPTTTPTGTPSPTPTGTGSPTDYPTTVPTEGRTTSTPSKTPTVERPTTTAEPSETPTPTTPPPPKADGQMTADELKLFNMIDDARVSNGCAPLEQDPDLTDTARSDAGDRAESGNVNSSSSSKTTAGGNNWSAQQAFDQMMAQSKSTVLNCGLKTLGVGKDSAKYCSGGVDIFGGCLLGTKQTRVAWVASFT</sequence>
<proteinExistence type="predicted"/>
<dbReference type="InterPro" id="IPR035940">
    <property type="entry name" value="CAP_sf"/>
</dbReference>
<dbReference type="PRINTS" id="PR01217">
    <property type="entry name" value="PRICHEXTENSN"/>
</dbReference>
<dbReference type="Gene3D" id="3.40.33.10">
    <property type="entry name" value="CAP"/>
    <property type="match status" value="1"/>
</dbReference>
<evidence type="ECO:0000256" key="1">
    <source>
        <dbReference type="SAM" id="MobiDB-lite"/>
    </source>
</evidence>
<keyword evidence="3" id="KW-1185">Reference proteome</keyword>
<evidence type="ECO:0000313" key="2">
    <source>
        <dbReference type="EMBL" id="TCO43879.1"/>
    </source>
</evidence>
<feature type="compositionally biased region" description="Low complexity" evidence="1">
    <location>
        <begin position="104"/>
        <end position="115"/>
    </location>
</feature>
<feature type="region of interest" description="Disordered" evidence="1">
    <location>
        <begin position="146"/>
        <end position="188"/>
    </location>
</feature>
<gene>
    <name evidence="2" type="ORF">EV646_11171</name>
</gene>
<accession>A0A4R2IJ71</accession>
<evidence type="ECO:0008006" key="4">
    <source>
        <dbReference type="Google" id="ProtNLM"/>
    </source>
</evidence>
<feature type="compositionally biased region" description="Polar residues" evidence="1">
    <location>
        <begin position="85"/>
        <end position="99"/>
    </location>
</feature>
<organism evidence="2 3">
    <name type="scientific">Kribbella antiqua</name>
    <dbReference type="NCBI Taxonomy" id="2512217"/>
    <lineage>
        <taxon>Bacteria</taxon>
        <taxon>Bacillati</taxon>
        <taxon>Actinomycetota</taxon>
        <taxon>Actinomycetes</taxon>
        <taxon>Propionibacteriales</taxon>
        <taxon>Kribbellaceae</taxon>
        <taxon>Kribbella</taxon>
    </lineage>
</organism>
<comment type="caution">
    <text evidence="2">The sequence shown here is derived from an EMBL/GenBank/DDBJ whole genome shotgun (WGS) entry which is preliminary data.</text>
</comment>
<feature type="compositionally biased region" description="Low complexity" evidence="1">
    <location>
        <begin position="32"/>
        <end position="84"/>
    </location>
</feature>